<feature type="domain" description="Glycoside hydrolase family 5" evidence="6">
    <location>
        <begin position="70"/>
        <end position="352"/>
    </location>
</feature>
<dbReference type="InterPro" id="IPR001547">
    <property type="entry name" value="Glyco_hydro_5"/>
</dbReference>
<feature type="chain" id="PRO_5032293650" description="Glycoside hydrolase family 5 domain-containing protein" evidence="5">
    <location>
        <begin position="30"/>
        <end position="500"/>
    </location>
</feature>
<name>A0A835HR62_9MAGN</name>
<dbReference type="Gene3D" id="3.20.20.80">
    <property type="entry name" value="Glycosidases"/>
    <property type="match status" value="1"/>
</dbReference>
<dbReference type="GO" id="GO:0004553">
    <property type="term" value="F:hydrolase activity, hydrolyzing O-glycosyl compounds"/>
    <property type="evidence" value="ECO:0007669"/>
    <property type="project" value="InterPro"/>
</dbReference>
<keyword evidence="3 4" id="KW-0326">Glycosidase</keyword>
<dbReference type="GO" id="GO:0000272">
    <property type="term" value="P:polysaccharide catabolic process"/>
    <property type="evidence" value="ECO:0007669"/>
    <property type="project" value="InterPro"/>
</dbReference>
<evidence type="ECO:0000256" key="2">
    <source>
        <dbReference type="ARBA" id="ARBA00022801"/>
    </source>
</evidence>
<evidence type="ECO:0000256" key="4">
    <source>
        <dbReference type="RuleBase" id="RU361153"/>
    </source>
</evidence>
<dbReference type="EMBL" id="JADFTS010000006">
    <property type="protein sequence ID" value="KAF9603079.1"/>
    <property type="molecule type" value="Genomic_DNA"/>
</dbReference>
<gene>
    <name evidence="7" type="ORF">IFM89_033804</name>
</gene>
<evidence type="ECO:0000256" key="1">
    <source>
        <dbReference type="ARBA" id="ARBA00005641"/>
    </source>
</evidence>
<evidence type="ECO:0000256" key="3">
    <source>
        <dbReference type="ARBA" id="ARBA00023295"/>
    </source>
</evidence>
<reference evidence="7 8" key="1">
    <citation type="submission" date="2020-10" db="EMBL/GenBank/DDBJ databases">
        <title>The Coptis chinensis genome and diversification of protoberbering-type alkaloids.</title>
        <authorList>
            <person name="Wang B."/>
            <person name="Shu S."/>
            <person name="Song C."/>
            <person name="Liu Y."/>
        </authorList>
    </citation>
    <scope>NUCLEOTIDE SEQUENCE [LARGE SCALE GENOMIC DNA]</scope>
    <source>
        <strain evidence="7">HL-2020</strain>
        <tissue evidence="7">Leaf</tissue>
    </source>
</reference>
<dbReference type="Proteomes" id="UP000631114">
    <property type="component" value="Unassembled WGS sequence"/>
</dbReference>
<dbReference type="OrthoDB" id="442731at2759"/>
<evidence type="ECO:0000259" key="6">
    <source>
        <dbReference type="Pfam" id="PF00150"/>
    </source>
</evidence>
<proteinExistence type="inferred from homology"/>
<organism evidence="7 8">
    <name type="scientific">Coptis chinensis</name>
    <dbReference type="NCBI Taxonomy" id="261450"/>
    <lineage>
        <taxon>Eukaryota</taxon>
        <taxon>Viridiplantae</taxon>
        <taxon>Streptophyta</taxon>
        <taxon>Embryophyta</taxon>
        <taxon>Tracheophyta</taxon>
        <taxon>Spermatophyta</taxon>
        <taxon>Magnoliopsida</taxon>
        <taxon>Ranunculales</taxon>
        <taxon>Ranunculaceae</taxon>
        <taxon>Coptidoideae</taxon>
        <taxon>Coptis</taxon>
    </lineage>
</organism>
<dbReference type="Pfam" id="PF00150">
    <property type="entry name" value="Cellulase"/>
    <property type="match status" value="1"/>
</dbReference>
<comment type="similarity">
    <text evidence="1 4">Belongs to the glycosyl hydrolase 5 (cellulase A) family.</text>
</comment>
<dbReference type="PANTHER" id="PTHR31263">
    <property type="entry name" value="CELLULASE FAMILY PROTEIN (AFU_ORTHOLOGUE AFUA_5G14560)"/>
    <property type="match status" value="1"/>
</dbReference>
<protein>
    <recommendedName>
        <fullName evidence="6">Glycoside hydrolase family 5 domain-containing protein</fullName>
    </recommendedName>
</protein>
<dbReference type="PANTHER" id="PTHR31263:SF44">
    <property type="entry name" value="OS04G0481200 PROTEIN"/>
    <property type="match status" value="1"/>
</dbReference>
<evidence type="ECO:0000313" key="8">
    <source>
        <dbReference type="Proteomes" id="UP000631114"/>
    </source>
</evidence>
<keyword evidence="5" id="KW-0732">Signal</keyword>
<dbReference type="InterPro" id="IPR017853">
    <property type="entry name" value="GH"/>
</dbReference>
<comment type="caution">
    <text evidence="7">The sequence shown here is derived from an EMBL/GenBank/DDBJ whole genome shotgun (WGS) entry which is preliminary data.</text>
</comment>
<dbReference type="SUPFAM" id="SSF51445">
    <property type="entry name" value="(Trans)glycosidases"/>
    <property type="match status" value="1"/>
</dbReference>
<evidence type="ECO:0000313" key="7">
    <source>
        <dbReference type="EMBL" id="KAF9603079.1"/>
    </source>
</evidence>
<evidence type="ECO:0000256" key="5">
    <source>
        <dbReference type="SAM" id="SignalP"/>
    </source>
</evidence>
<keyword evidence="8" id="KW-1185">Reference proteome</keyword>
<sequence length="500" mass="56198">MKNNFSLNLLSSLLVICLSTVALQKHVLATPLFTNSRWIVDEDGNRVKLACVNWPDHLQPAVAEGLSKKPVDVISEKIRSMGFNCVRLTWPLALINNHTLASMTVENSFKSLGLYESLGGIKVNNERFLNMSLSQVFKNVVSSLGDNNIMVILDNHITTPGWCCSNNDSSAFFGDKDFDPKLWIKGLGRMATMFKGTKNVIGMSLRNELRGPNQNVKAWYRYMQRGAEAVHAANPEVLVVLSGLYFDTDLSFLRKKQVKVSFTKKLVFEGHWYAFTENATAWVESNHNDYCGIFMNNIQNNYTFLLKQGYPVFLGEFGTDQTGLNENGNRFFNCILGFIADWDMDWSLWALQGSYYLRGGVYAMDETYGLLSYDWESVRNSSYLRRLQAVQSPFQGVGLGLPPRLGNDCTNSSSKWEMISNSRMHLSSELASGERVCLDVSKDGTIITNQCKCLAKDPKCDPTISYMAERVVGHGSVGIVFQIFRPLATWLSMLLGMDHV</sequence>
<accession>A0A835HR62</accession>
<feature type="signal peptide" evidence="5">
    <location>
        <begin position="1"/>
        <end position="29"/>
    </location>
</feature>
<keyword evidence="2 4" id="KW-0378">Hydrolase</keyword>
<dbReference type="AlphaFoldDB" id="A0A835HR62"/>